<sequence length="296" mass="32831">MMQRRRWEDLPTSVREAVQQQCGPVTAVDYATTGVNSAFAATLHTEDGLVFCKGTTDTTSAAHRTEVRVAPYLPAVAAPRLLWHTDESGWLLLGFEHVAGQHADLSPESPHIDLVVEALHILTEALTPCPPVEVPHLSDKLARVAPWRRLRQAPPKELEPWRDRFDEFIALEGVAIEAVRGDSLAHTDLNPLNILITDRAKIIDWAWAHRAAPWVDSAHLVIRLIASGHAPQDAEARAASLRGGSGSAPEKLTAFAVTVFGWWEWLRVKYPAPQRARLVEAASTWAAYRLSETRLR</sequence>
<dbReference type="InterPro" id="IPR011009">
    <property type="entry name" value="Kinase-like_dom_sf"/>
</dbReference>
<accession>A0A7W7CE11</accession>
<reference evidence="1 2" key="1">
    <citation type="submission" date="2020-08" db="EMBL/GenBank/DDBJ databases">
        <title>Sequencing the genomes of 1000 actinobacteria strains.</title>
        <authorList>
            <person name="Klenk H.-P."/>
        </authorList>
    </citation>
    <scope>NUCLEOTIDE SEQUENCE [LARGE SCALE GENOMIC DNA]</scope>
    <source>
        <strain evidence="1 2">DSM 44230</strain>
    </source>
</reference>
<dbReference type="Gene3D" id="3.90.1200.10">
    <property type="match status" value="1"/>
</dbReference>
<name>A0A7W7CE11_9PSEU</name>
<dbReference type="RefSeq" id="WP_185005174.1">
    <property type="nucleotide sequence ID" value="NZ_BAAAUI010000001.1"/>
</dbReference>
<protein>
    <recommendedName>
        <fullName evidence="3">Aminoglycoside phosphotransferase domain-containing protein</fullName>
    </recommendedName>
</protein>
<comment type="caution">
    <text evidence="1">The sequence shown here is derived from an EMBL/GenBank/DDBJ whole genome shotgun (WGS) entry which is preliminary data.</text>
</comment>
<dbReference type="EMBL" id="JACHMH010000001">
    <property type="protein sequence ID" value="MBB4679421.1"/>
    <property type="molecule type" value="Genomic_DNA"/>
</dbReference>
<evidence type="ECO:0000313" key="2">
    <source>
        <dbReference type="Proteomes" id="UP000533598"/>
    </source>
</evidence>
<proteinExistence type="predicted"/>
<evidence type="ECO:0008006" key="3">
    <source>
        <dbReference type="Google" id="ProtNLM"/>
    </source>
</evidence>
<dbReference type="SUPFAM" id="SSF56112">
    <property type="entry name" value="Protein kinase-like (PK-like)"/>
    <property type="match status" value="1"/>
</dbReference>
<evidence type="ECO:0000313" key="1">
    <source>
        <dbReference type="EMBL" id="MBB4679421.1"/>
    </source>
</evidence>
<organism evidence="1 2">
    <name type="scientific">Crossiella cryophila</name>
    <dbReference type="NCBI Taxonomy" id="43355"/>
    <lineage>
        <taxon>Bacteria</taxon>
        <taxon>Bacillati</taxon>
        <taxon>Actinomycetota</taxon>
        <taxon>Actinomycetes</taxon>
        <taxon>Pseudonocardiales</taxon>
        <taxon>Pseudonocardiaceae</taxon>
        <taxon>Crossiella</taxon>
    </lineage>
</organism>
<keyword evidence="2" id="KW-1185">Reference proteome</keyword>
<gene>
    <name evidence="1" type="ORF">HNR67_005539</name>
</gene>
<dbReference type="Proteomes" id="UP000533598">
    <property type="component" value="Unassembled WGS sequence"/>
</dbReference>
<dbReference type="AlphaFoldDB" id="A0A7W7CE11"/>